<evidence type="ECO:0000256" key="2">
    <source>
        <dbReference type="ARBA" id="ARBA00011903"/>
    </source>
</evidence>
<evidence type="ECO:0000256" key="5">
    <source>
        <dbReference type="ARBA" id="ARBA00022777"/>
    </source>
</evidence>
<sequence>MSLIEKAAAKLKKSESLVERAAKKIKHSSIVKSENAASGEEKQAAPVLKSAQMPVDEKAVKNSAHVELNFGVLEKNNIIIDDDMNSSVTTEEFRIVKRSLLLNAFAKGDSAIKNGNIVLVTSTQPDEGKTFCAISLAMSMAAERDLTVLLVDADVSKSDVLNTLGIEGNKGLIDVIEDKNMDLSECLLKTNIPNLTILPAGKKHKLTTELLASERMGEIIDEIARRYRDRIIIIDSPPVLASSSASVLALHVGQILYVVEAERTREEELKDALKMIEKSKNINFLLNKTRFTAGRKKFGSYYGYGYN</sequence>
<comment type="similarity">
    <text evidence="1">Belongs to the CpsD/CapB family.</text>
</comment>
<dbReference type="EC" id="2.7.10.2" evidence="2"/>
<feature type="domain" description="AAA" evidence="10">
    <location>
        <begin position="128"/>
        <end position="280"/>
    </location>
</feature>
<evidence type="ECO:0000259" key="10">
    <source>
        <dbReference type="Pfam" id="PF13614"/>
    </source>
</evidence>
<keyword evidence="4" id="KW-0547">Nucleotide-binding</keyword>
<evidence type="ECO:0000256" key="6">
    <source>
        <dbReference type="ARBA" id="ARBA00022840"/>
    </source>
</evidence>
<dbReference type="AlphaFoldDB" id="A0A3B0RPB1"/>
<organism evidence="11">
    <name type="scientific">hydrothermal vent metagenome</name>
    <dbReference type="NCBI Taxonomy" id="652676"/>
    <lineage>
        <taxon>unclassified sequences</taxon>
        <taxon>metagenomes</taxon>
        <taxon>ecological metagenomes</taxon>
    </lineage>
</organism>
<evidence type="ECO:0000256" key="9">
    <source>
        <dbReference type="SAM" id="MobiDB-lite"/>
    </source>
</evidence>
<evidence type="ECO:0000256" key="3">
    <source>
        <dbReference type="ARBA" id="ARBA00022679"/>
    </source>
</evidence>
<dbReference type="Pfam" id="PF13614">
    <property type="entry name" value="AAA_31"/>
    <property type="match status" value="1"/>
</dbReference>
<dbReference type="PANTHER" id="PTHR32309:SF13">
    <property type="entry name" value="FERRIC ENTEROBACTIN TRANSPORT PROTEIN FEPE"/>
    <property type="match status" value="1"/>
</dbReference>
<reference evidence="11" key="1">
    <citation type="submission" date="2018-06" db="EMBL/GenBank/DDBJ databases">
        <authorList>
            <person name="Zhirakovskaya E."/>
        </authorList>
    </citation>
    <scope>NUCLEOTIDE SEQUENCE</scope>
</reference>
<dbReference type="GO" id="GO:0005886">
    <property type="term" value="C:plasma membrane"/>
    <property type="evidence" value="ECO:0007669"/>
    <property type="project" value="TreeGrafter"/>
</dbReference>
<dbReference type="GO" id="GO:0005524">
    <property type="term" value="F:ATP binding"/>
    <property type="evidence" value="ECO:0007669"/>
    <property type="project" value="UniProtKB-KW"/>
</dbReference>
<dbReference type="InterPro" id="IPR025669">
    <property type="entry name" value="AAA_dom"/>
</dbReference>
<evidence type="ECO:0000313" key="11">
    <source>
        <dbReference type="EMBL" id="VAV93719.1"/>
    </source>
</evidence>
<protein>
    <recommendedName>
        <fullName evidence="2">non-specific protein-tyrosine kinase</fullName>
        <ecNumber evidence="2">2.7.10.2</ecNumber>
    </recommendedName>
</protein>
<keyword evidence="7" id="KW-0829">Tyrosine-protein kinase</keyword>
<dbReference type="InterPro" id="IPR027417">
    <property type="entry name" value="P-loop_NTPase"/>
</dbReference>
<dbReference type="NCBIfam" id="TIGR01007">
    <property type="entry name" value="eps_fam"/>
    <property type="match status" value="1"/>
</dbReference>
<dbReference type="SUPFAM" id="SSF52540">
    <property type="entry name" value="P-loop containing nucleoside triphosphate hydrolases"/>
    <property type="match status" value="1"/>
</dbReference>
<dbReference type="GO" id="GO:0004715">
    <property type="term" value="F:non-membrane spanning protein tyrosine kinase activity"/>
    <property type="evidence" value="ECO:0007669"/>
    <property type="project" value="UniProtKB-EC"/>
</dbReference>
<name>A0A3B0RPB1_9ZZZZ</name>
<evidence type="ECO:0000256" key="8">
    <source>
        <dbReference type="ARBA" id="ARBA00051245"/>
    </source>
</evidence>
<feature type="region of interest" description="Disordered" evidence="9">
    <location>
        <begin position="29"/>
        <end position="49"/>
    </location>
</feature>
<dbReference type="EMBL" id="UOEJ01000050">
    <property type="protein sequence ID" value="VAV93719.1"/>
    <property type="molecule type" value="Genomic_DNA"/>
</dbReference>
<dbReference type="PANTHER" id="PTHR32309">
    <property type="entry name" value="TYROSINE-PROTEIN KINASE"/>
    <property type="match status" value="1"/>
</dbReference>
<evidence type="ECO:0000256" key="4">
    <source>
        <dbReference type="ARBA" id="ARBA00022741"/>
    </source>
</evidence>
<dbReference type="Gene3D" id="3.40.50.300">
    <property type="entry name" value="P-loop containing nucleotide triphosphate hydrolases"/>
    <property type="match status" value="1"/>
</dbReference>
<keyword evidence="5" id="KW-0418">Kinase</keyword>
<keyword evidence="3" id="KW-0808">Transferase</keyword>
<proteinExistence type="inferred from homology"/>
<dbReference type="CDD" id="cd05387">
    <property type="entry name" value="BY-kinase"/>
    <property type="match status" value="1"/>
</dbReference>
<evidence type="ECO:0000256" key="7">
    <source>
        <dbReference type="ARBA" id="ARBA00023137"/>
    </source>
</evidence>
<dbReference type="InterPro" id="IPR050445">
    <property type="entry name" value="Bact_polysacc_biosynth/exp"/>
</dbReference>
<keyword evidence="6" id="KW-0067">ATP-binding</keyword>
<evidence type="ECO:0000256" key="1">
    <source>
        <dbReference type="ARBA" id="ARBA00007316"/>
    </source>
</evidence>
<dbReference type="NCBIfam" id="TIGR03018">
    <property type="entry name" value="pepcterm_TyrKin"/>
    <property type="match status" value="1"/>
</dbReference>
<comment type="catalytic activity">
    <reaction evidence="8">
        <text>L-tyrosyl-[protein] + ATP = O-phospho-L-tyrosyl-[protein] + ADP + H(+)</text>
        <dbReference type="Rhea" id="RHEA:10596"/>
        <dbReference type="Rhea" id="RHEA-COMP:10136"/>
        <dbReference type="Rhea" id="RHEA-COMP:20101"/>
        <dbReference type="ChEBI" id="CHEBI:15378"/>
        <dbReference type="ChEBI" id="CHEBI:30616"/>
        <dbReference type="ChEBI" id="CHEBI:46858"/>
        <dbReference type="ChEBI" id="CHEBI:61978"/>
        <dbReference type="ChEBI" id="CHEBI:456216"/>
        <dbReference type="EC" id="2.7.10.2"/>
    </reaction>
</comment>
<accession>A0A3B0RPB1</accession>
<dbReference type="InterPro" id="IPR005702">
    <property type="entry name" value="Wzc-like_C"/>
</dbReference>
<gene>
    <name evidence="11" type="ORF">MNBD_ALPHA01-2294</name>
</gene>